<dbReference type="Proteomes" id="UP000228380">
    <property type="component" value="Chromosome 4"/>
</dbReference>
<dbReference type="SMART" id="SM00856">
    <property type="entry name" value="PMEI"/>
    <property type="match status" value="1"/>
</dbReference>
<accession>A0A8B7BKX0</accession>
<dbReference type="RefSeq" id="XP_008780166.1">
    <property type="nucleotide sequence ID" value="XM_008781944.4"/>
</dbReference>
<keyword evidence="4" id="KW-1185">Reference proteome</keyword>
<sequence length="189" mass="20261">MEGSQISLPLALLAALLLASASPTAESRHLHRLDHHRRRHPVPAVSNVCKRAEFPRLCEAFVPKLRTATAESVIETTVRAAVSGAKDAKVLADKLMDSPTTDNEVKGGLDVCRQNFEMLLLDLQKGLENLKGAGSHNNLMSNLSAALADIDSCDDSFNEAPGLKSPVSHLTSNLRKLALNSLSLAGHLN</sequence>
<feature type="chain" id="PRO_5034974787" evidence="2">
    <location>
        <begin position="28"/>
        <end position="189"/>
    </location>
</feature>
<organism evidence="4 5">
    <name type="scientific">Phoenix dactylifera</name>
    <name type="common">Date palm</name>
    <dbReference type="NCBI Taxonomy" id="42345"/>
    <lineage>
        <taxon>Eukaryota</taxon>
        <taxon>Viridiplantae</taxon>
        <taxon>Streptophyta</taxon>
        <taxon>Embryophyta</taxon>
        <taxon>Tracheophyta</taxon>
        <taxon>Spermatophyta</taxon>
        <taxon>Magnoliopsida</taxon>
        <taxon>Liliopsida</taxon>
        <taxon>Arecaceae</taxon>
        <taxon>Coryphoideae</taxon>
        <taxon>Phoeniceae</taxon>
        <taxon>Phoenix</taxon>
    </lineage>
</organism>
<reference evidence="4" key="1">
    <citation type="journal article" date="2019" name="Nat. Commun.">
        <title>Genome-wide association mapping of date palm fruit traits.</title>
        <authorList>
            <person name="Hazzouri K.M."/>
            <person name="Gros-Balthazard M."/>
            <person name="Flowers J.M."/>
            <person name="Copetti D."/>
            <person name="Lemansour A."/>
            <person name="Lebrun M."/>
            <person name="Masmoudi K."/>
            <person name="Ferrand S."/>
            <person name="Dhar M.I."/>
            <person name="Fresquez Z.A."/>
            <person name="Rosas U."/>
            <person name="Zhang J."/>
            <person name="Talag J."/>
            <person name="Lee S."/>
            <person name="Kudrna D."/>
            <person name="Powell R.F."/>
            <person name="Leitch I.J."/>
            <person name="Krueger R.R."/>
            <person name="Wing R.A."/>
            <person name="Amiri K.M.A."/>
            <person name="Purugganan M.D."/>
        </authorList>
    </citation>
    <scope>NUCLEOTIDE SEQUENCE [LARGE SCALE GENOMIC DNA]</scope>
    <source>
        <strain evidence="4">cv. Khalas</strain>
    </source>
</reference>
<dbReference type="PANTHER" id="PTHR31080">
    <property type="entry name" value="PECTINESTERASE INHIBITOR-LIKE"/>
    <property type="match status" value="1"/>
</dbReference>
<dbReference type="NCBIfam" id="TIGR01614">
    <property type="entry name" value="PME_inhib"/>
    <property type="match status" value="1"/>
</dbReference>
<evidence type="ECO:0000256" key="1">
    <source>
        <dbReference type="ARBA" id="ARBA00022729"/>
    </source>
</evidence>
<evidence type="ECO:0000259" key="3">
    <source>
        <dbReference type="SMART" id="SM00856"/>
    </source>
</evidence>
<gene>
    <name evidence="5" type="primary">LOC103699958</name>
</gene>
<evidence type="ECO:0000313" key="4">
    <source>
        <dbReference type="Proteomes" id="UP000228380"/>
    </source>
</evidence>
<feature type="domain" description="Pectinesterase inhibitor" evidence="3">
    <location>
        <begin position="40"/>
        <end position="184"/>
    </location>
</feature>
<dbReference type="Gene3D" id="1.20.140.40">
    <property type="entry name" value="Invertase/pectin methylesterase inhibitor family protein"/>
    <property type="match status" value="1"/>
</dbReference>
<evidence type="ECO:0000256" key="2">
    <source>
        <dbReference type="SAM" id="SignalP"/>
    </source>
</evidence>
<dbReference type="PANTHER" id="PTHR31080:SF274">
    <property type="entry name" value="PECTINESTERASE_PECTINESTERASE INHIBITOR 26"/>
    <property type="match status" value="1"/>
</dbReference>
<keyword evidence="1 2" id="KW-0732">Signal</keyword>
<proteinExistence type="predicted"/>
<name>A0A8B7BKX0_PHODC</name>
<dbReference type="InterPro" id="IPR051955">
    <property type="entry name" value="PME_Inhibitor"/>
</dbReference>
<dbReference type="InterPro" id="IPR006501">
    <property type="entry name" value="Pectinesterase_inhib_dom"/>
</dbReference>
<dbReference type="AlphaFoldDB" id="A0A8B7BKX0"/>
<evidence type="ECO:0000313" key="5">
    <source>
        <dbReference type="RefSeq" id="XP_008780166.1"/>
    </source>
</evidence>
<dbReference type="CDD" id="cd15800">
    <property type="entry name" value="PMEI-like_2"/>
    <property type="match status" value="1"/>
</dbReference>
<dbReference type="Pfam" id="PF04043">
    <property type="entry name" value="PMEI"/>
    <property type="match status" value="1"/>
</dbReference>
<dbReference type="GeneID" id="103699958"/>
<dbReference type="InterPro" id="IPR035513">
    <property type="entry name" value="Invertase/methylesterase_inhib"/>
</dbReference>
<feature type="signal peptide" evidence="2">
    <location>
        <begin position="1"/>
        <end position="27"/>
    </location>
</feature>
<reference evidence="5" key="2">
    <citation type="submission" date="2025-08" db="UniProtKB">
        <authorList>
            <consortium name="RefSeq"/>
        </authorList>
    </citation>
    <scope>IDENTIFICATION</scope>
    <source>
        <tissue evidence="5">Young leaves</tissue>
    </source>
</reference>
<dbReference type="GO" id="GO:0004857">
    <property type="term" value="F:enzyme inhibitor activity"/>
    <property type="evidence" value="ECO:0007669"/>
    <property type="project" value="InterPro"/>
</dbReference>
<dbReference type="OrthoDB" id="770764at2759"/>
<protein>
    <submittedName>
        <fullName evidence="5">Uncharacterized protein LOC103699958</fullName>
    </submittedName>
</protein>
<dbReference type="KEGG" id="pda:103699958"/>
<dbReference type="SUPFAM" id="SSF101148">
    <property type="entry name" value="Plant invertase/pectin methylesterase inhibitor"/>
    <property type="match status" value="1"/>
</dbReference>